<dbReference type="PANTHER" id="PTHR33908:SF3">
    <property type="entry name" value="UNDECAPRENYL PHOSPHATE-ALPHA-4-AMINO-4-DEOXY-L-ARABINOSE ARABINOSYL TRANSFERASE"/>
    <property type="match status" value="1"/>
</dbReference>
<keyword evidence="7 8" id="KW-0472">Membrane</keyword>
<reference evidence="9 10" key="1">
    <citation type="submission" date="2019-08" db="EMBL/GenBank/DDBJ databases">
        <title>Archangium and Cystobacter genomes.</title>
        <authorList>
            <person name="Chen I.-C.K."/>
            <person name="Wielgoss S."/>
        </authorList>
    </citation>
    <scope>NUCLEOTIDE SEQUENCE [LARGE SCALE GENOMIC DNA]</scope>
    <source>
        <strain evidence="9 10">Cbm 6</strain>
    </source>
</reference>
<keyword evidence="3" id="KW-0328">Glycosyltransferase</keyword>
<evidence type="ECO:0000256" key="3">
    <source>
        <dbReference type="ARBA" id="ARBA00022676"/>
    </source>
</evidence>
<feature type="transmembrane region" description="Helical" evidence="8">
    <location>
        <begin position="360"/>
        <end position="383"/>
    </location>
</feature>
<feature type="transmembrane region" description="Helical" evidence="8">
    <location>
        <begin position="12"/>
        <end position="29"/>
    </location>
</feature>
<proteinExistence type="predicted"/>
<feature type="transmembrane region" description="Helical" evidence="8">
    <location>
        <begin position="114"/>
        <end position="131"/>
    </location>
</feature>
<keyword evidence="6 8" id="KW-1133">Transmembrane helix</keyword>
<evidence type="ECO:0000313" key="9">
    <source>
        <dbReference type="EMBL" id="WNG42807.1"/>
    </source>
</evidence>
<organism evidence="9 10">
    <name type="scientific">Archangium minus</name>
    <dbReference type="NCBI Taxonomy" id="83450"/>
    <lineage>
        <taxon>Bacteria</taxon>
        <taxon>Pseudomonadati</taxon>
        <taxon>Myxococcota</taxon>
        <taxon>Myxococcia</taxon>
        <taxon>Myxococcales</taxon>
        <taxon>Cystobacterineae</taxon>
        <taxon>Archangiaceae</taxon>
        <taxon>Archangium</taxon>
    </lineage>
</organism>
<evidence type="ECO:0000256" key="1">
    <source>
        <dbReference type="ARBA" id="ARBA00004651"/>
    </source>
</evidence>
<dbReference type="InterPro" id="IPR050297">
    <property type="entry name" value="LipidA_mod_glycosyltrf_83"/>
</dbReference>
<keyword evidence="5 8" id="KW-0812">Transmembrane</keyword>
<name>A0ABY9WIX2_9BACT</name>
<protein>
    <recommendedName>
        <fullName evidence="11">Glycosyltransferase RgtA/B/C/D-like domain-containing protein</fullName>
    </recommendedName>
</protein>
<feature type="transmembrane region" description="Helical" evidence="8">
    <location>
        <begin position="138"/>
        <end position="158"/>
    </location>
</feature>
<feature type="transmembrane region" description="Helical" evidence="8">
    <location>
        <begin position="164"/>
        <end position="188"/>
    </location>
</feature>
<keyword evidence="4" id="KW-0808">Transferase</keyword>
<evidence type="ECO:0000256" key="8">
    <source>
        <dbReference type="SAM" id="Phobius"/>
    </source>
</evidence>
<evidence type="ECO:0008006" key="11">
    <source>
        <dbReference type="Google" id="ProtNLM"/>
    </source>
</evidence>
<evidence type="ECO:0000256" key="7">
    <source>
        <dbReference type="ARBA" id="ARBA00023136"/>
    </source>
</evidence>
<evidence type="ECO:0000256" key="5">
    <source>
        <dbReference type="ARBA" id="ARBA00022692"/>
    </source>
</evidence>
<feature type="transmembrane region" description="Helical" evidence="8">
    <location>
        <begin position="302"/>
        <end position="321"/>
    </location>
</feature>
<feature type="transmembrane region" description="Helical" evidence="8">
    <location>
        <begin position="200"/>
        <end position="222"/>
    </location>
</feature>
<evidence type="ECO:0000256" key="4">
    <source>
        <dbReference type="ARBA" id="ARBA00022679"/>
    </source>
</evidence>
<comment type="subcellular location">
    <subcellularLocation>
        <location evidence="1">Cell membrane</location>
        <topology evidence="1">Multi-pass membrane protein</topology>
    </subcellularLocation>
</comment>
<keyword evidence="2" id="KW-1003">Cell membrane</keyword>
<evidence type="ECO:0000313" key="10">
    <source>
        <dbReference type="Proteomes" id="UP001611383"/>
    </source>
</evidence>
<feature type="transmembrane region" description="Helical" evidence="8">
    <location>
        <begin position="92"/>
        <end position="108"/>
    </location>
</feature>
<dbReference type="Proteomes" id="UP001611383">
    <property type="component" value="Chromosome"/>
</dbReference>
<feature type="transmembrane region" description="Helical" evidence="8">
    <location>
        <begin position="327"/>
        <end position="348"/>
    </location>
</feature>
<sequence length="479" mass="51315">MSSSAPSRLPGPTAWAALIFLGLTTATWWPHTDLGDSQLYQVVSRHMVEDDSWLALRYLPDVHPRFFEHLPFGFWPFALVIRLFGEPALRPLCAAFSLGTLLLTGFVARRAAGIWAGVTAMLVLAFPDGFFIRGGHPFLEPLLLLLATASAVAPLLGVPRARDWLVCGVLAAGACAVKGPFGLLPFAGATVARALVERSWKVLVVGTLVGIAATVPTVLFLFTHADWWEGYVRHQVLASAAGERTDGQLSWYIPFRTLVSRFWPGLPLLAAGGVLALGRPARAFRALLPEGTRDAAGVRRSAWVLLLASLFILTALCIPGRKVWNHSLVAFPLLAMLVGVGVGPWLEARLAAPERACRAQLCLAVLALVVLGASAAGAGRLLFPRPCPAASEVLAPALADVPPGASVLVVSPRAEWTTVAAFAVERRWSPWRLTELGAQLAPGGPSEARVAFVADGAPVSDPAWREVGRDGRWRLLRRP</sequence>
<keyword evidence="10" id="KW-1185">Reference proteome</keyword>
<accession>A0ABY9WIX2</accession>
<dbReference type="RefSeq" id="WP_395812902.1">
    <property type="nucleotide sequence ID" value="NZ_CP043494.1"/>
</dbReference>
<evidence type="ECO:0000256" key="6">
    <source>
        <dbReference type="ARBA" id="ARBA00022989"/>
    </source>
</evidence>
<evidence type="ECO:0000256" key="2">
    <source>
        <dbReference type="ARBA" id="ARBA00022475"/>
    </source>
</evidence>
<dbReference type="EMBL" id="CP043494">
    <property type="protein sequence ID" value="WNG42807.1"/>
    <property type="molecule type" value="Genomic_DNA"/>
</dbReference>
<dbReference type="PANTHER" id="PTHR33908">
    <property type="entry name" value="MANNOSYLTRANSFERASE YKCB-RELATED"/>
    <property type="match status" value="1"/>
</dbReference>
<gene>
    <name evidence="9" type="ORF">F0U60_00855</name>
</gene>